<evidence type="ECO:0000256" key="3">
    <source>
        <dbReference type="ARBA" id="ARBA00022839"/>
    </source>
</evidence>
<dbReference type="PANTHER" id="PTHR23044">
    <property type="entry name" value="3'-5' EXONUCLEASE ERI1-RELATED"/>
    <property type="match status" value="1"/>
</dbReference>
<accession>A0A0F9H7A8</accession>
<dbReference type="InterPro" id="IPR036397">
    <property type="entry name" value="RNaseH_sf"/>
</dbReference>
<dbReference type="GO" id="GO:0003676">
    <property type="term" value="F:nucleic acid binding"/>
    <property type="evidence" value="ECO:0007669"/>
    <property type="project" value="InterPro"/>
</dbReference>
<evidence type="ECO:0000259" key="4">
    <source>
        <dbReference type="Pfam" id="PF00929"/>
    </source>
</evidence>
<gene>
    <name evidence="5" type="ORF">LCGC14_1739050</name>
</gene>
<keyword evidence="3" id="KW-0269">Exonuclease</keyword>
<comment type="caution">
    <text evidence="5">The sequence shown here is derived from an EMBL/GenBank/DDBJ whole genome shotgun (WGS) entry which is preliminary data.</text>
</comment>
<dbReference type="Gene3D" id="3.30.420.10">
    <property type="entry name" value="Ribonuclease H-like superfamily/Ribonuclease H"/>
    <property type="match status" value="1"/>
</dbReference>
<evidence type="ECO:0000313" key="5">
    <source>
        <dbReference type="EMBL" id="KKM06925.1"/>
    </source>
</evidence>
<name>A0A0F9H7A8_9ZZZZ</name>
<dbReference type="InterPro" id="IPR013520">
    <property type="entry name" value="Ribonucl_H"/>
</dbReference>
<dbReference type="CDD" id="cd06133">
    <property type="entry name" value="ERI-1_3'hExo_like"/>
    <property type="match status" value="1"/>
</dbReference>
<dbReference type="SUPFAM" id="SSF53098">
    <property type="entry name" value="Ribonuclease H-like"/>
    <property type="match status" value="1"/>
</dbReference>
<dbReference type="AlphaFoldDB" id="A0A0F9H7A8"/>
<dbReference type="GO" id="GO:0000175">
    <property type="term" value="F:3'-5'-RNA exonuclease activity"/>
    <property type="evidence" value="ECO:0007669"/>
    <property type="project" value="InterPro"/>
</dbReference>
<sequence length="98" mass="11125">MIIVVDLEATCWEDNKEKQNSEMEIIEIGGVLLDPNFDILEKISVFVKPIINPILTDYCKNLTSIQQENVDTAQEFPQALQCFSNAIKKHLSPSGYPR</sequence>
<dbReference type="InterPro" id="IPR012337">
    <property type="entry name" value="RNaseH-like_sf"/>
</dbReference>
<dbReference type="InterPro" id="IPR047201">
    <property type="entry name" value="ERI-1_3'hExo-like"/>
</dbReference>
<organism evidence="5">
    <name type="scientific">marine sediment metagenome</name>
    <dbReference type="NCBI Taxonomy" id="412755"/>
    <lineage>
        <taxon>unclassified sequences</taxon>
        <taxon>metagenomes</taxon>
        <taxon>ecological metagenomes</taxon>
    </lineage>
</organism>
<keyword evidence="1" id="KW-0540">Nuclease</keyword>
<dbReference type="InterPro" id="IPR051274">
    <property type="entry name" value="3-5_Exoribonuclease"/>
</dbReference>
<dbReference type="EMBL" id="LAZR01015886">
    <property type="protein sequence ID" value="KKM06925.1"/>
    <property type="molecule type" value="Genomic_DNA"/>
</dbReference>
<feature type="domain" description="Exonuclease" evidence="4">
    <location>
        <begin position="3"/>
        <end position="89"/>
    </location>
</feature>
<proteinExistence type="predicted"/>
<dbReference type="Pfam" id="PF00929">
    <property type="entry name" value="RNase_T"/>
    <property type="match status" value="1"/>
</dbReference>
<evidence type="ECO:0000256" key="2">
    <source>
        <dbReference type="ARBA" id="ARBA00022801"/>
    </source>
</evidence>
<keyword evidence="2" id="KW-0378">Hydrolase</keyword>
<evidence type="ECO:0000256" key="1">
    <source>
        <dbReference type="ARBA" id="ARBA00022722"/>
    </source>
</evidence>
<protein>
    <recommendedName>
        <fullName evidence="4">Exonuclease domain-containing protein</fullName>
    </recommendedName>
</protein>
<reference evidence="5" key="1">
    <citation type="journal article" date="2015" name="Nature">
        <title>Complex archaea that bridge the gap between prokaryotes and eukaryotes.</title>
        <authorList>
            <person name="Spang A."/>
            <person name="Saw J.H."/>
            <person name="Jorgensen S.L."/>
            <person name="Zaremba-Niedzwiedzka K."/>
            <person name="Martijn J."/>
            <person name="Lind A.E."/>
            <person name="van Eijk R."/>
            <person name="Schleper C."/>
            <person name="Guy L."/>
            <person name="Ettema T.J."/>
        </authorList>
    </citation>
    <scope>NUCLEOTIDE SEQUENCE</scope>
</reference>
<dbReference type="PANTHER" id="PTHR23044:SF61">
    <property type="entry name" value="3'-5' EXORIBONUCLEASE 1-RELATED"/>
    <property type="match status" value="1"/>
</dbReference>